<dbReference type="AlphaFoldDB" id="A0A017HHV1"/>
<evidence type="ECO:0000313" key="3">
    <source>
        <dbReference type="Proteomes" id="UP000025047"/>
    </source>
</evidence>
<evidence type="ECO:0000313" key="2">
    <source>
        <dbReference type="EMBL" id="EYD73374.1"/>
    </source>
</evidence>
<dbReference type="HOGENOM" id="CLU_211061_0_0_5"/>
<dbReference type="eggNOG" id="ENOG5033AG0">
    <property type="taxonomic scope" value="Bacteria"/>
</dbReference>
<name>A0A017HHV1_9RHOB</name>
<keyword evidence="3" id="KW-1185">Reference proteome</keyword>
<sequence length="61" mass="6882">MMDYSKSGGPKQTRNAPKHSEHNARGTEKTPYDKREDKADLLRRMRDAAKKAAEKAPEPKG</sequence>
<dbReference type="Proteomes" id="UP000025047">
    <property type="component" value="Unassembled WGS sequence"/>
</dbReference>
<organism evidence="2 3">
    <name type="scientific">Limimaricola hongkongensis DSM 17492</name>
    <dbReference type="NCBI Taxonomy" id="1122180"/>
    <lineage>
        <taxon>Bacteria</taxon>
        <taxon>Pseudomonadati</taxon>
        <taxon>Pseudomonadota</taxon>
        <taxon>Alphaproteobacteria</taxon>
        <taxon>Rhodobacterales</taxon>
        <taxon>Paracoccaceae</taxon>
        <taxon>Limimaricola</taxon>
    </lineage>
</organism>
<feature type="compositionally biased region" description="Basic and acidic residues" evidence="1">
    <location>
        <begin position="18"/>
        <end position="61"/>
    </location>
</feature>
<evidence type="ECO:0000256" key="1">
    <source>
        <dbReference type="SAM" id="MobiDB-lite"/>
    </source>
</evidence>
<dbReference type="STRING" id="1122180.Lokhon_00904"/>
<protein>
    <recommendedName>
        <fullName evidence="4">Cobalt chelatase</fullName>
    </recommendedName>
</protein>
<dbReference type="PATRIC" id="fig|1122180.6.peg.899"/>
<evidence type="ECO:0008006" key="4">
    <source>
        <dbReference type="Google" id="ProtNLM"/>
    </source>
</evidence>
<dbReference type="EMBL" id="APGJ01000003">
    <property type="protein sequence ID" value="EYD73374.1"/>
    <property type="molecule type" value="Genomic_DNA"/>
</dbReference>
<comment type="caution">
    <text evidence="2">The sequence shown here is derived from an EMBL/GenBank/DDBJ whole genome shotgun (WGS) entry which is preliminary data.</text>
</comment>
<gene>
    <name evidence="2" type="ORF">Lokhon_00904</name>
</gene>
<accession>A0A017HHV1</accession>
<proteinExistence type="predicted"/>
<reference evidence="2 3" key="1">
    <citation type="submission" date="2013-03" db="EMBL/GenBank/DDBJ databases">
        <authorList>
            <person name="Fiebig A."/>
            <person name="Goeker M."/>
            <person name="Klenk H.-P.P."/>
        </authorList>
    </citation>
    <scope>NUCLEOTIDE SEQUENCE [LARGE SCALE GENOMIC DNA]</scope>
    <source>
        <strain evidence="2 3">DSM 17492</strain>
    </source>
</reference>
<feature type="region of interest" description="Disordered" evidence="1">
    <location>
        <begin position="1"/>
        <end position="61"/>
    </location>
</feature>